<dbReference type="PANTHER" id="PTHR10794:SF63">
    <property type="entry name" value="ALPHA_BETA HYDROLASE 1, ISOFORM A"/>
    <property type="match status" value="1"/>
</dbReference>
<dbReference type="EMBL" id="LNIX01000003">
    <property type="protein sequence ID" value="OXA58857.1"/>
    <property type="molecule type" value="Genomic_DNA"/>
</dbReference>
<reference evidence="5 6" key="1">
    <citation type="submission" date="2015-12" db="EMBL/GenBank/DDBJ databases">
        <title>The genome of Folsomia candida.</title>
        <authorList>
            <person name="Faddeeva A."/>
            <person name="Derks M.F."/>
            <person name="Anvar Y."/>
            <person name="Smit S."/>
            <person name="Van Straalen N."/>
            <person name="Roelofs D."/>
        </authorList>
    </citation>
    <scope>NUCLEOTIDE SEQUENCE [LARGE SCALE GENOMIC DNA]</scope>
    <source>
        <strain evidence="5 6">VU population</strain>
        <tissue evidence="5">Whole body</tissue>
    </source>
</reference>
<evidence type="ECO:0000259" key="4">
    <source>
        <dbReference type="Pfam" id="PF12146"/>
    </source>
</evidence>
<feature type="domain" description="Serine aminopeptidase S33" evidence="4">
    <location>
        <begin position="121"/>
        <end position="328"/>
    </location>
</feature>
<protein>
    <submittedName>
        <fullName evidence="5">Abhydrolase domain-containing protein 1</fullName>
    </submittedName>
</protein>
<dbReference type="InterPro" id="IPR029058">
    <property type="entry name" value="AB_hydrolase_fold"/>
</dbReference>
<evidence type="ECO:0000256" key="1">
    <source>
        <dbReference type="ARBA" id="ARBA00010884"/>
    </source>
</evidence>
<dbReference type="GO" id="GO:0008126">
    <property type="term" value="F:acetylesterase activity"/>
    <property type="evidence" value="ECO:0007669"/>
    <property type="project" value="TreeGrafter"/>
</dbReference>
<dbReference type="InterPro" id="IPR012020">
    <property type="entry name" value="ABHD4"/>
</dbReference>
<dbReference type="InterPro" id="IPR050960">
    <property type="entry name" value="AB_hydrolase_4_sf"/>
</dbReference>
<keyword evidence="3" id="KW-1133">Transmembrane helix</keyword>
<gene>
    <name evidence="5" type="ORF">Fcan01_07815</name>
</gene>
<evidence type="ECO:0000256" key="3">
    <source>
        <dbReference type="SAM" id="Phobius"/>
    </source>
</evidence>
<keyword evidence="3" id="KW-0472">Membrane</keyword>
<dbReference type="PANTHER" id="PTHR10794">
    <property type="entry name" value="ABHYDROLASE DOMAIN-CONTAINING PROTEIN"/>
    <property type="match status" value="1"/>
</dbReference>
<name>A0A226ENZ2_FOLCA</name>
<dbReference type="InterPro" id="IPR022742">
    <property type="entry name" value="Hydrolase_4"/>
</dbReference>
<proteinExistence type="inferred from homology"/>
<keyword evidence="3" id="KW-0812">Transmembrane</keyword>
<dbReference type="OrthoDB" id="247542at2759"/>
<dbReference type="Pfam" id="PF12146">
    <property type="entry name" value="Hydrolase_4"/>
    <property type="match status" value="1"/>
</dbReference>
<dbReference type="PIRSF" id="PIRSF005211">
    <property type="entry name" value="Ab_hydro_YheT"/>
    <property type="match status" value="1"/>
</dbReference>
<keyword evidence="6" id="KW-1185">Reference proteome</keyword>
<dbReference type="OMA" id="SIECFIP"/>
<organism evidence="5 6">
    <name type="scientific">Folsomia candida</name>
    <name type="common">Springtail</name>
    <dbReference type="NCBI Taxonomy" id="158441"/>
    <lineage>
        <taxon>Eukaryota</taxon>
        <taxon>Metazoa</taxon>
        <taxon>Ecdysozoa</taxon>
        <taxon>Arthropoda</taxon>
        <taxon>Hexapoda</taxon>
        <taxon>Collembola</taxon>
        <taxon>Entomobryomorpha</taxon>
        <taxon>Isotomoidea</taxon>
        <taxon>Isotomidae</taxon>
        <taxon>Proisotominae</taxon>
        <taxon>Folsomia</taxon>
    </lineage>
</organism>
<evidence type="ECO:0000256" key="2">
    <source>
        <dbReference type="PIRSR" id="PIRSR005211-1"/>
    </source>
</evidence>
<dbReference type="Proteomes" id="UP000198287">
    <property type="component" value="Unassembled WGS sequence"/>
</dbReference>
<feature type="active site" description="Charge relay system" evidence="2">
    <location>
        <position position="356"/>
    </location>
</feature>
<dbReference type="SUPFAM" id="SSF53474">
    <property type="entry name" value="alpha/beta-Hydrolases"/>
    <property type="match status" value="1"/>
</dbReference>
<sequence length="395" mass="44854">MQMNLQMQALEKVSENIYLLAGAVSSLAVLITYYLFNVAKEPRIHTSNEKLRAFLDKHVHTLKNKYYPSCFWEGRLQSVMGLRLRLSPAFKLPYRREIVTLLDGGQVGIDFLEPTQKKDKEPSLKVLILPGLTSSSQTSYVKTLAMTCQSAGATVIVLNHRGLGGVPIKTPRLYSASNCEDLVEIIHYLKRKYPGEKMMTIGTSMGGMVFCQYMVNHQQEAQETFICAMVISICWDVVNGVKNLEKPFINHYVINYGLTQNVKFLSKMYRQVLEILRSTNLREFDSHFTAPQFGFETVMDYYRSATVIDNVDKFTIPVFGLSSEDDPLQPLSCLPIKQAEMEGSNLAMIVTVRGGHLGFLEGVVRKPFHYMERVVHDFVTGVRNHRENLLGFNEN</sequence>
<evidence type="ECO:0000313" key="5">
    <source>
        <dbReference type="EMBL" id="OXA58857.1"/>
    </source>
</evidence>
<dbReference type="GO" id="GO:0047372">
    <property type="term" value="F:monoacylglycerol lipase activity"/>
    <property type="evidence" value="ECO:0007669"/>
    <property type="project" value="TreeGrafter"/>
</dbReference>
<accession>A0A226ENZ2</accession>
<dbReference type="GO" id="GO:0051793">
    <property type="term" value="P:medium-chain fatty acid catabolic process"/>
    <property type="evidence" value="ECO:0007669"/>
    <property type="project" value="TreeGrafter"/>
</dbReference>
<feature type="transmembrane region" description="Helical" evidence="3">
    <location>
        <begin position="17"/>
        <end position="36"/>
    </location>
</feature>
<dbReference type="AlphaFoldDB" id="A0A226ENZ2"/>
<comment type="caution">
    <text evidence="5">The sequence shown here is derived from an EMBL/GenBank/DDBJ whole genome shotgun (WGS) entry which is preliminary data.</text>
</comment>
<dbReference type="GO" id="GO:0051792">
    <property type="term" value="P:medium-chain fatty acid biosynthetic process"/>
    <property type="evidence" value="ECO:0007669"/>
    <property type="project" value="TreeGrafter"/>
</dbReference>
<keyword evidence="5" id="KW-0378">Hydrolase</keyword>
<dbReference type="Gene3D" id="3.40.50.1820">
    <property type="entry name" value="alpha/beta hydrolase"/>
    <property type="match status" value="1"/>
</dbReference>
<comment type="similarity">
    <text evidence="1">Belongs to the AB hydrolase superfamily. AB hydrolase 4 family.</text>
</comment>
<evidence type="ECO:0000313" key="6">
    <source>
        <dbReference type="Proteomes" id="UP000198287"/>
    </source>
</evidence>
<feature type="active site" description="Charge relay system" evidence="2">
    <location>
        <position position="204"/>
    </location>
</feature>
<feature type="active site" description="Charge relay system" evidence="2">
    <location>
        <position position="326"/>
    </location>
</feature>